<dbReference type="InterPro" id="IPR035979">
    <property type="entry name" value="RBD_domain_sf"/>
</dbReference>
<dbReference type="KEGG" id="vde:111250054"/>
<dbReference type="Gene3D" id="4.10.640.40">
    <property type="entry name" value="Cytoplasmic polyadenylation element-binding protein, ZZ domain"/>
    <property type="match status" value="1"/>
</dbReference>
<protein>
    <recommendedName>
        <fullName evidence="4">RRM domain-containing protein</fullName>
    </recommendedName>
</protein>
<dbReference type="EnsemblMetazoa" id="XM_022804677">
    <property type="protein sequence ID" value="XP_022660412"/>
    <property type="gene ID" value="LOC111250054"/>
</dbReference>
<accession>A0A7M7K2F2</accession>
<evidence type="ECO:0000259" key="4">
    <source>
        <dbReference type="PROSITE" id="PS50102"/>
    </source>
</evidence>
<dbReference type="InterPro" id="IPR038446">
    <property type="entry name" value="CEBP_ZZ_sf"/>
</dbReference>
<keyword evidence="1 2" id="KW-0694">RNA-binding</keyword>
<dbReference type="RefSeq" id="XP_022660412.1">
    <property type="nucleotide sequence ID" value="XM_022804677.1"/>
</dbReference>
<dbReference type="SUPFAM" id="SSF54928">
    <property type="entry name" value="RNA-binding domain, RBD"/>
    <property type="match status" value="1"/>
</dbReference>
<dbReference type="Pfam" id="PF00076">
    <property type="entry name" value="RRM_1"/>
    <property type="match status" value="1"/>
</dbReference>
<name>A0A7M7K2F2_VARDE</name>
<keyword evidence="6" id="KW-1185">Reference proteome</keyword>
<dbReference type="GO" id="GO:0045202">
    <property type="term" value="C:synapse"/>
    <property type="evidence" value="ECO:0007669"/>
    <property type="project" value="TreeGrafter"/>
</dbReference>
<evidence type="ECO:0000256" key="3">
    <source>
        <dbReference type="SAM" id="MobiDB-lite"/>
    </source>
</evidence>
<feature type="region of interest" description="Disordered" evidence="3">
    <location>
        <begin position="27"/>
        <end position="62"/>
    </location>
</feature>
<sequence length="688" mass="76346">MLDHDQWPLSGDAPNLSGLAKFHLASGSQQQPGDFDLPHLVPSTSRRIGPTSTPMWDNSVQDDPDADMLDTLSDLYTSDSVEASDFRERKVSNHLATEDPGSKFASLPFKSFTSLSHCEDYKAWEAPPNSPRSTITPDDNFEYQSGLSNCALSPLRGTGCQSKVPAQFSPYEVSQLVDRFLEQRQIEKNLRQQAEIDRLAKSLANLFIMNRQKAPQPSYEISPGSLDLALLDRVLELGLINYKSTPQSLALSSLASIHLRKAVRGGACEFFFGNRLSPNERDIRDRPREQPRITPNPELTEAALERIDREAKLRRSAANQRVATRSWSGNLITENHVLPTYANKVFVGGLPYDATTESLEDLFRGNGVLSVQFPPRGRGHAYLVFEDHAHVKSFLDVCQKGPPGQFFHYVPSRRGKGRLAQIIPWALGDSEWIYTPDNIHADSTSDGNESPKHLESGESSAPVLSPGRSRTGGSRNGRNISRNNTVFVGALHGEITAEGLQRIFSELFGSVIYVGIDSDKNRYPNGSARVTFRSTASFREAVLAEFVQVVTQRFTKTIQLDAYIEEGSCCIRDCGASTPVFCRHPSCFQYYCPTCFEAHRRVGPSGSVVMQGPDYHAPVMRNRSNAQSGNSHSVSQYPLHGNNGYHSTHQDRPKDRGHFSERADLYSNSSINSCTPLAIDQMSFAKKD</sequence>
<evidence type="ECO:0000256" key="1">
    <source>
        <dbReference type="ARBA" id="ARBA00022884"/>
    </source>
</evidence>
<dbReference type="InterPro" id="IPR012677">
    <property type="entry name" value="Nucleotide-bd_a/b_plait_sf"/>
</dbReference>
<dbReference type="InterPro" id="IPR000504">
    <property type="entry name" value="RRM_dom"/>
</dbReference>
<evidence type="ECO:0000313" key="5">
    <source>
        <dbReference type="EnsemblMetazoa" id="XP_022660412"/>
    </source>
</evidence>
<dbReference type="Proteomes" id="UP000594260">
    <property type="component" value="Unplaced"/>
</dbReference>
<feature type="compositionally biased region" description="Polar residues" evidence="3">
    <location>
        <begin position="622"/>
        <end position="636"/>
    </location>
</feature>
<dbReference type="GO" id="GO:0043022">
    <property type="term" value="F:ribosome binding"/>
    <property type="evidence" value="ECO:0007669"/>
    <property type="project" value="TreeGrafter"/>
</dbReference>
<evidence type="ECO:0000313" key="6">
    <source>
        <dbReference type="Proteomes" id="UP000594260"/>
    </source>
</evidence>
<dbReference type="Gene3D" id="3.30.70.330">
    <property type="match status" value="2"/>
</dbReference>
<dbReference type="GO" id="GO:0003730">
    <property type="term" value="F:mRNA 3'-UTR binding"/>
    <property type="evidence" value="ECO:0007669"/>
    <property type="project" value="InterPro"/>
</dbReference>
<reference evidence="5" key="1">
    <citation type="submission" date="2021-01" db="UniProtKB">
        <authorList>
            <consortium name="EnsemblMetazoa"/>
        </authorList>
    </citation>
    <scope>IDENTIFICATION</scope>
</reference>
<dbReference type="GO" id="GO:0008135">
    <property type="term" value="F:translation factor activity, RNA binding"/>
    <property type="evidence" value="ECO:0007669"/>
    <property type="project" value="TreeGrafter"/>
</dbReference>
<dbReference type="GO" id="GO:0043005">
    <property type="term" value="C:neuron projection"/>
    <property type="evidence" value="ECO:0007669"/>
    <property type="project" value="TreeGrafter"/>
</dbReference>
<dbReference type="PANTHER" id="PTHR12566">
    <property type="entry name" value="CYTOPLASMIC POLYADENYLATION ELEMENT BINDING PROTEIN CPEB"/>
    <property type="match status" value="1"/>
</dbReference>
<evidence type="ECO:0000256" key="2">
    <source>
        <dbReference type="PROSITE-ProRule" id="PRU00176"/>
    </source>
</evidence>
<dbReference type="PANTHER" id="PTHR12566:SF9">
    <property type="entry name" value="CYTOPLASMIC POLYADENYLATION ELEMENT-BINDING PROTEIN 1"/>
    <property type="match status" value="1"/>
</dbReference>
<dbReference type="OrthoDB" id="10033548at2759"/>
<dbReference type="GO" id="GO:2000766">
    <property type="term" value="P:negative regulation of cytoplasmic translation"/>
    <property type="evidence" value="ECO:0007669"/>
    <property type="project" value="TreeGrafter"/>
</dbReference>
<organism evidence="5 6">
    <name type="scientific">Varroa destructor</name>
    <name type="common">Honeybee mite</name>
    <dbReference type="NCBI Taxonomy" id="109461"/>
    <lineage>
        <taxon>Eukaryota</taxon>
        <taxon>Metazoa</taxon>
        <taxon>Ecdysozoa</taxon>
        <taxon>Arthropoda</taxon>
        <taxon>Chelicerata</taxon>
        <taxon>Arachnida</taxon>
        <taxon>Acari</taxon>
        <taxon>Parasitiformes</taxon>
        <taxon>Mesostigmata</taxon>
        <taxon>Gamasina</taxon>
        <taxon>Dermanyssoidea</taxon>
        <taxon>Varroidae</taxon>
        <taxon>Varroa</taxon>
    </lineage>
</organism>
<dbReference type="PROSITE" id="PS50102">
    <property type="entry name" value="RRM"/>
    <property type="match status" value="2"/>
</dbReference>
<dbReference type="GO" id="GO:0000900">
    <property type="term" value="F:mRNA regulatory element binding translation repressor activity"/>
    <property type="evidence" value="ECO:0007669"/>
    <property type="project" value="TreeGrafter"/>
</dbReference>
<dbReference type="Pfam" id="PF16367">
    <property type="entry name" value="RRM_7"/>
    <property type="match status" value="1"/>
</dbReference>
<feature type="region of interest" description="Disordered" evidence="3">
    <location>
        <begin position="614"/>
        <end position="658"/>
    </location>
</feature>
<dbReference type="GO" id="GO:0005737">
    <property type="term" value="C:cytoplasm"/>
    <property type="evidence" value="ECO:0007669"/>
    <property type="project" value="TreeGrafter"/>
</dbReference>
<dbReference type="GO" id="GO:0005634">
    <property type="term" value="C:nucleus"/>
    <property type="evidence" value="ECO:0007669"/>
    <property type="project" value="TreeGrafter"/>
</dbReference>
<dbReference type="SMART" id="SM00360">
    <property type="entry name" value="RRM"/>
    <property type="match status" value="2"/>
</dbReference>
<dbReference type="Pfam" id="PF16366">
    <property type="entry name" value="CEBP_ZZ"/>
    <property type="match status" value="1"/>
</dbReference>
<dbReference type="InterPro" id="IPR032296">
    <property type="entry name" value="CEBP_ZZ"/>
</dbReference>
<dbReference type="InterPro" id="IPR034819">
    <property type="entry name" value="CPEB"/>
</dbReference>
<feature type="compositionally biased region" description="Low complexity" evidence="3">
    <location>
        <begin position="465"/>
        <end position="479"/>
    </location>
</feature>
<feature type="domain" description="RRM" evidence="4">
    <location>
        <begin position="343"/>
        <end position="422"/>
    </location>
</feature>
<feature type="domain" description="RRM" evidence="4">
    <location>
        <begin position="484"/>
        <end position="565"/>
    </location>
</feature>
<dbReference type="AlphaFoldDB" id="A0A7M7K2F2"/>
<dbReference type="InParanoid" id="A0A7M7K2F2"/>
<feature type="region of interest" description="Disordered" evidence="3">
    <location>
        <begin position="438"/>
        <end position="479"/>
    </location>
</feature>
<dbReference type="GeneID" id="111250054"/>
<proteinExistence type="predicted"/>
<feature type="compositionally biased region" description="Basic and acidic residues" evidence="3">
    <location>
        <begin position="648"/>
        <end position="658"/>
    </location>
</feature>
<feature type="compositionally biased region" description="Polar residues" evidence="3">
    <location>
        <begin position="42"/>
        <end position="59"/>
    </location>
</feature>